<keyword evidence="2" id="KW-1133">Transmembrane helix</keyword>
<feature type="transmembrane region" description="Helical" evidence="2">
    <location>
        <begin position="62"/>
        <end position="82"/>
    </location>
</feature>
<protein>
    <recommendedName>
        <fullName evidence="5">Synaptophysin / synaptoporin</fullName>
    </recommendedName>
</protein>
<organism evidence="3 4">
    <name type="scientific">Necator americanus</name>
    <name type="common">Human hookworm</name>
    <dbReference type="NCBI Taxonomy" id="51031"/>
    <lineage>
        <taxon>Eukaryota</taxon>
        <taxon>Metazoa</taxon>
        <taxon>Ecdysozoa</taxon>
        <taxon>Nematoda</taxon>
        <taxon>Chromadorea</taxon>
        <taxon>Rhabditida</taxon>
        <taxon>Rhabditina</taxon>
        <taxon>Rhabditomorpha</taxon>
        <taxon>Strongyloidea</taxon>
        <taxon>Ancylostomatidae</taxon>
        <taxon>Bunostominae</taxon>
        <taxon>Necator</taxon>
    </lineage>
</organism>
<comment type="caution">
    <text evidence="3">The sequence shown here is derived from an EMBL/GenBank/DDBJ whole genome shotgun (WGS) entry which is preliminary data.</text>
</comment>
<keyword evidence="2" id="KW-0812">Transmembrane</keyword>
<keyword evidence="4" id="KW-1185">Reference proteome</keyword>
<feature type="region of interest" description="Disordered" evidence="1">
    <location>
        <begin position="126"/>
        <end position="198"/>
    </location>
</feature>
<feature type="compositionally biased region" description="Basic and acidic residues" evidence="1">
    <location>
        <begin position="263"/>
        <end position="302"/>
    </location>
</feature>
<evidence type="ECO:0000313" key="3">
    <source>
        <dbReference type="EMBL" id="KAK6728019.1"/>
    </source>
</evidence>
<feature type="compositionally biased region" description="Basic and acidic residues" evidence="1">
    <location>
        <begin position="178"/>
        <end position="198"/>
    </location>
</feature>
<evidence type="ECO:0000313" key="4">
    <source>
        <dbReference type="Proteomes" id="UP001303046"/>
    </source>
</evidence>
<feature type="region of interest" description="Disordered" evidence="1">
    <location>
        <begin position="214"/>
        <end position="302"/>
    </location>
</feature>
<gene>
    <name evidence="3" type="primary">Necator_chrI.g1714</name>
    <name evidence="3" type="ORF">RB195_005588</name>
</gene>
<evidence type="ECO:0000256" key="2">
    <source>
        <dbReference type="SAM" id="Phobius"/>
    </source>
</evidence>
<feature type="compositionally biased region" description="Basic and acidic residues" evidence="1">
    <location>
        <begin position="140"/>
        <end position="154"/>
    </location>
</feature>
<name>A0ABR1BNL7_NECAM</name>
<proteinExistence type="predicted"/>
<feature type="compositionally biased region" description="Basic and acidic residues" evidence="1">
    <location>
        <begin position="214"/>
        <end position="251"/>
    </location>
</feature>
<sequence length="504" mass="56782">MIWSSSLLKGKRSSKSKINLRTSDTDNLGIALINHSSQPNVSVSFYHSRVATGLLTSSVMRVFYVVKALQIVVAAVVIFRLLHIGNFCETRHIHSRSECLGAMKLAIPPLNSILTKKDLTLEEVHEENTRRRKGMLNSLEEPKQEKVAKTEDLSKAIVAPKAESHVAHNDSASVPPKAKVEPIVENDKDRDEKHVTEEVKRRIIKKAVRIEPLIERESKEADDKAEQPPKSDTPEAKEHSKPETPKEHSKPETPQAEGQSKPKTPEAKEHSKEEKVVKDQHDLKTIEIKKENSKEKETNVKPTVEKEKIVAKAATLKPAEKVTEHVPTRPPTVKLVNTVLNCLESSVQDVLGFGDIDLSQSFALRLPLACLIVSMIGTGASMVHTFTNLSRPRRCRTFLENVAQIVLWSVSGFALFLLRQDWETTWNNSSAGTFEPDYPTAWYCSELICYVMIVVFLIETYFYDYCFYKIYVEESVGNYTVVDRPDYGNSIYSSTLEPTENIAL</sequence>
<reference evidence="3 4" key="1">
    <citation type="submission" date="2023-08" db="EMBL/GenBank/DDBJ databases">
        <title>A Necator americanus chromosomal reference genome.</title>
        <authorList>
            <person name="Ilik V."/>
            <person name="Petrzelkova K.J."/>
            <person name="Pardy F."/>
            <person name="Fuh T."/>
            <person name="Niatou-Singa F.S."/>
            <person name="Gouil Q."/>
            <person name="Baker L."/>
            <person name="Ritchie M.E."/>
            <person name="Jex A.R."/>
            <person name="Gazzola D."/>
            <person name="Li H."/>
            <person name="Toshio Fujiwara R."/>
            <person name="Zhan B."/>
            <person name="Aroian R.V."/>
            <person name="Pafco B."/>
            <person name="Schwarz E.M."/>
        </authorList>
    </citation>
    <scope>NUCLEOTIDE SEQUENCE [LARGE SCALE GENOMIC DNA]</scope>
    <source>
        <strain evidence="3 4">Aroian</strain>
        <tissue evidence="3">Whole animal</tissue>
    </source>
</reference>
<dbReference type="EMBL" id="JAVFWL010000001">
    <property type="protein sequence ID" value="KAK6728019.1"/>
    <property type="molecule type" value="Genomic_DNA"/>
</dbReference>
<feature type="transmembrane region" description="Helical" evidence="2">
    <location>
        <begin position="398"/>
        <end position="420"/>
    </location>
</feature>
<feature type="transmembrane region" description="Helical" evidence="2">
    <location>
        <begin position="440"/>
        <end position="462"/>
    </location>
</feature>
<feature type="transmembrane region" description="Helical" evidence="2">
    <location>
        <begin position="366"/>
        <end position="386"/>
    </location>
</feature>
<evidence type="ECO:0008006" key="5">
    <source>
        <dbReference type="Google" id="ProtNLM"/>
    </source>
</evidence>
<accession>A0ABR1BNL7</accession>
<evidence type="ECO:0000256" key="1">
    <source>
        <dbReference type="SAM" id="MobiDB-lite"/>
    </source>
</evidence>
<keyword evidence="2" id="KW-0472">Membrane</keyword>
<dbReference type="Proteomes" id="UP001303046">
    <property type="component" value="Unassembled WGS sequence"/>
</dbReference>